<name>A0A395NMJ0_TRIAR</name>
<gene>
    <name evidence="1" type="ORF">TARUN_5116</name>
</gene>
<keyword evidence="2" id="KW-1185">Reference proteome</keyword>
<accession>A0A395NMJ0</accession>
<dbReference type="Proteomes" id="UP000266272">
    <property type="component" value="Unassembled WGS sequence"/>
</dbReference>
<sequence>MNFSYISFGQVDSIAALANSPAYMRGHDLTNATFVRCITILPHESRIYVNEAAVVHDKQFYWSYYRPKSDYAALVGDMWQSSEAEGEAAVALFISMCHDPSMEATMGIPGRLVILEFTSEMEAFVVHTGSE</sequence>
<comment type="caution">
    <text evidence="1">The sequence shown here is derived from an EMBL/GenBank/DDBJ whole genome shotgun (WGS) entry which is preliminary data.</text>
</comment>
<protein>
    <submittedName>
        <fullName evidence="1">Uncharacterized protein</fullName>
    </submittedName>
</protein>
<dbReference type="EMBL" id="PXOA01000304">
    <property type="protein sequence ID" value="RFU77134.1"/>
    <property type="molecule type" value="Genomic_DNA"/>
</dbReference>
<dbReference type="AlphaFoldDB" id="A0A395NMJ0"/>
<organism evidence="1 2">
    <name type="scientific">Trichoderma arundinaceum</name>
    <dbReference type="NCBI Taxonomy" id="490622"/>
    <lineage>
        <taxon>Eukaryota</taxon>
        <taxon>Fungi</taxon>
        <taxon>Dikarya</taxon>
        <taxon>Ascomycota</taxon>
        <taxon>Pezizomycotina</taxon>
        <taxon>Sordariomycetes</taxon>
        <taxon>Hypocreomycetidae</taxon>
        <taxon>Hypocreales</taxon>
        <taxon>Hypocreaceae</taxon>
        <taxon>Trichoderma</taxon>
    </lineage>
</organism>
<evidence type="ECO:0000313" key="2">
    <source>
        <dbReference type="Proteomes" id="UP000266272"/>
    </source>
</evidence>
<evidence type="ECO:0000313" key="1">
    <source>
        <dbReference type="EMBL" id="RFU77134.1"/>
    </source>
</evidence>
<proteinExistence type="predicted"/>
<reference evidence="1 2" key="1">
    <citation type="journal article" date="2018" name="PLoS Pathog.">
        <title>Evolution of structural diversity of trichothecenes, a family of toxins produced by plant pathogenic and entomopathogenic fungi.</title>
        <authorList>
            <person name="Proctor R.H."/>
            <person name="McCormick S.P."/>
            <person name="Kim H.S."/>
            <person name="Cardoza R.E."/>
            <person name="Stanley A.M."/>
            <person name="Lindo L."/>
            <person name="Kelly A."/>
            <person name="Brown D.W."/>
            <person name="Lee T."/>
            <person name="Vaughan M.M."/>
            <person name="Alexander N.J."/>
            <person name="Busman M."/>
            <person name="Gutierrez S."/>
        </authorList>
    </citation>
    <scope>NUCLEOTIDE SEQUENCE [LARGE SCALE GENOMIC DNA]</scope>
    <source>
        <strain evidence="1 2">IBT 40837</strain>
    </source>
</reference>